<dbReference type="InterPro" id="IPR047589">
    <property type="entry name" value="DUF11_rpt"/>
</dbReference>
<dbReference type="InterPro" id="IPR055354">
    <property type="entry name" value="DUF7507"/>
</dbReference>
<dbReference type="Proteomes" id="UP001160334">
    <property type="component" value="Unassembled WGS sequence"/>
</dbReference>
<dbReference type="InterPro" id="IPR013783">
    <property type="entry name" value="Ig-like_fold"/>
</dbReference>
<gene>
    <name evidence="5" type="ORF">M2280_002089</name>
</gene>
<feature type="compositionally biased region" description="Basic and acidic residues" evidence="1">
    <location>
        <begin position="473"/>
        <end position="487"/>
    </location>
</feature>
<organism evidence="5 6">
    <name type="scientific">Prescottella agglutinans</name>
    <dbReference type="NCBI Taxonomy" id="1644129"/>
    <lineage>
        <taxon>Bacteria</taxon>
        <taxon>Bacillati</taxon>
        <taxon>Actinomycetota</taxon>
        <taxon>Actinomycetes</taxon>
        <taxon>Mycobacteriales</taxon>
        <taxon>Nocardiaceae</taxon>
        <taxon>Prescottella</taxon>
    </lineage>
</organism>
<keyword evidence="2" id="KW-1133">Transmembrane helix</keyword>
<feature type="compositionally biased region" description="Basic and acidic residues" evidence="1">
    <location>
        <begin position="710"/>
        <end position="724"/>
    </location>
</feature>
<dbReference type="EMBL" id="JARXVC010000004">
    <property type="protein sequence ID" value="MDH6280876.1"/>
    <property type="molecule type" value="Genomic_DNA"/>
</dbReference>
<feature type="region of interest" description="Disordered" evidence="1">
    <location>
        <begin position="870"/>
        <end position="943"/>
    </location>
</feature>
<feature type="domain" description="DUF7507" evidence="3">
    <location>
        <begin position="493"/>
        <end position="598"/>
    </location>
</feature>
<feature type="domain" description="DUF7507" evidence="3">
    <location>
        <begin position="730"/>
        <end position="840"/>
    </location>
</feature>
<evidence type="ECO:0000259" key="3">
    <source>
        <dbReference type="Pfam" id="PF24346"/>
    </source>
</evidence>
<feature type="transmembrane region" description="Helical" evidence="2">
    <location>
        <begin position="953"/>
        <end position="972"/>
    </location>
</feature>
<keyword evidence="6" id="KW-1185">Reference proteome</keyword>
<sequence>MAITTSVVAPTATAAPGSPGVPQAPKALFHEDFENTGVTPVSLTDYTGSAPLNMTYTADQRWLRECNGTVLSANASDADQSHSSCAGAFSYKRVRQEAQAMGVHNGEADPTSNHALTAMTEGAGGAPNEIMFETQRPVPMPPTNGRFLTASIDAAAINCYVGPSGDPLLAFSLLDGATEVPLFDTPINSCTDAGGTDVTVDGSPVHVGTYVANRPVLFPGSDVGLRLRNANGASGGNDGSVDNIKIVDVTPQLDKAFSPTKIVEGATSTLTFTVTNTTDRLAKKGWSFTDALPAGVTVADPAKTTTTCTDTTINATAGGTSVDVSGGLSAGQDSCTVSVDVTSSKVGSYTNSADNITAKGIDLPGKSTLEVVPPAPGLTIVKASTTTEITKAGEKVPYTFEVTNTGNVTVSDLEVTDKQTAPAKDENLSPMQCPATSLAPNETMKCTADYTVTQADIDNGSIKDVAKATGKSPKGDPVESPESKKEIGTNGLTPGLTIVKSSTATEFTKVGEKVPYTFEVTNTGAVTVSDLEVTDKQIAPAKDENLSPMQCPATSLAPNEKTTCTADYTVTQADIDNGSIKDVAKATGKSPKGDPVESPESEKEIGSVKLDPKLAVVKASTATEITKVGQKVPYTFEVTNTGNVTVSDVKVTDKQAAPAKDENLSAMQCPASTTLAPGESMTCTAEYTVAQADLDNGKVKDTAKATGKSPKGDPVESPESKKEIPTSGLTPDLTIVKSSTATELPKAGEKVPYKFTVTNTGNVTMTNVKVNDKQQAPSKDENLSKLVCTDVENGAITLAPGESISCTADYTVTAEDLKHRSVTDVATATGKTPTGDPIESKPSDKTIDKKCDCGTGSVIIPIPIPIPLPGTGSLNPGGSVDLPTGSAGTPITTASTPTTPNSSSTPQPTDKPGQPGNGQPGNAQPGQSGSNSAQGARIDSGAGAGETGINTGLLVAGGLSLLAALGTGWVVLARRRRSGN</sequence>
<feature type="compositionally biased region" description="Low complexity" evidence="1">
    <location>
        <begin position="920"/>
        <end position="930"/>
    </location>
</feature>
<evidence type="ECO:0000256" key="1">
    <source>
        <dbReference type="SAM" id="MobiDB-lite"/>
    </source>
</evidence>
<name>A0ABT6M993_9NOCA</name>
<dbReference type="RefSeq" id="WP_280760207.1">
    <property type="nucleotide sequence ID" value="NZ_JARXVC010000004.1"/>
</dbReference>
<protein>
    <submittedName>
        <fullName evidence="5">Repeat protein (TIGR01451 family)</fullName>
    </submittedName>
</protein>
<evidence type="ECO:0000259" key="4">
    <source>
        <dbReference type="Pfam" id="PF25564"/>
    </source>
</evidence>
<accession>A0ABT6M993</accession>
<dbReference type="Pfam" id="PF25564">
    <property type="entry name" value="DUF7933"/>
    <property type="match status" value="1"/>
</dbReference>
<keyword evidence="2" id="KW-0472">Membrane</keyword>
<proteinExistence type="predicted"/>
<dbReference type="Pfam" id="PF24346">
    <property type="entry name" value="DUF7507"/>
    <property type="match status" value="4"/>
</dbReference>
<feature type="domain" description="DUF7507" evidence="3">
    <location>
        <begin position="612"/>
        <end position="717"/>
    </location>
</feature>
<evidence type="ECO:0000313" key="6">
    <source>
        <dbReference type="Proteomes" id="UP001160334"/>
    </source>
</evidence>
<dbReference type="PANTHER" id="PTHR34819">
    <property type="entry name" value="LARGE CYSTEINE-RICH PERIPLASMIC PROTEIN OMCB"/>
    <property type="match status" value="1"/>
</dbReference>
<feature type="domain" description="DUF7933" evidence="4">
    <location>
        <begin position="251"/>
        <end position="359"/>
    </location>
</feature>
<dbReference type="NCBIfam" id="TIGR01451">
    <property type="entry name" value="B_ant_repeat"/>
    <property type="match status" value="3"/>
</dbReference>
<evidence type="ECO:0000313" key="5">
    <source>
        <dbReference type="EMBL" id="MDH6280876.1"/>
    </source>
</evidence>
<feature type="compositionally biased region" description="Basic and acidic residues" evidence="1">
    <location>
        <begin position="591"/>
        <end position="606"/>
    </location>
</feature>
<dbReference type="InterPro" id="IPR057693">
    <property type="entry name" value="DUF7933"/>
</dbReference>
<evidence type="ECO:0000256" key="2">
    <source>
        <dbReference type="SAM" id="Phobius"/>
    </source>
</evidence>
<dbReference type="InterPro" id="IPR051172">
    <property type="entry name" value="Chlamydia_OmcB"/>
</dbReference>
<feature type="domain" description="DUF7507" evidence="3">
    <location>
        <begin position="375"/>
        <end position="480"/>
    </location>
</feature>
<feature type="region of interest" description="Disordered" evidence="1">
    <location>
        <begin position="466"/>
        <end position="493"/>
    </location>
</feature>
<feature type="region of interest" description="Disordered" evidence="1">
    <location>
        <begin position="825"/>
        <end position="846"/>
    </location>
</feature>
<comment type="caution">
    <text evidence="5">The sequence shown here is derived from an EMBL/GenBank/DDBJ whole genome shotgun (WGS) entry which is preliminary data.</text>
</comment>
<keyword evidence="2" id="KW-0812">Transmembrane</keyword>
<reference evidence="5 6" key="1">
    <citation type="submission" date="2023-04" db="EMBL/GenBank/DDBJ databases">
        <title>Forest soil microbial communities from Buena Vista Peninsula, Colon Province, Panama.</title>
        <authorList>
            <person name="Bouskill N."/>
        </authorList>
    </citation>
    <scope>NUCLEOTIDE SEQUENCE [LARGE SCALE GENOMIC DNA]</scope>
    <source>
        <strain evidence="5 6">CFH S0262</strain>
    </source>
</reference>
<feature type="region of interest" description="Disordered" evidence="1">
    <location>
        <begin position="698"/>
        <end position="731"/>
    </location>
</feature>
<feature type="compositionally biased region" description="Low complexity" evidence="1">
    <location>
        <begin position="883"/>
        <end position="914"/>
    </location>
</feature>
<feature type="compositionally biased region" description="Low complexity" evidence="1">
    <location>
        <begin position="1"/>
        <end position="21"/>
    </location>
</feature>
<feature type="region of interest" description="Disordered" evidence="1">
    <location>
        <begin position="1"/>
        <end position="23"/>
    </location>
</feature>
<dbReference type="Gene3D" id="2.60.40.10">
    <property type="entry name" value="Immunoglobulins"/>
    <property type="match status" value="4"/>
</dbReference>
<feature type="region of interest" description="Disordered" evidence="1">
    <location>
        <begin position="584"/>
        <end position="606"/>
    </location>
</feature>
<dbReference type="NCBIfam" id="NF012200">
    <property type="entry name" value="choice_anch_D"/>
    <property type="match status" value="1"/>
</dbReference>